<evidence type="ECO:0000256" key="3">
    <source>
        <dbReference type="ARBA" id="ARBA00022692"/>
    </source>
</evidence>
<evidence type="ECO:0000256" key="5">
    <source>
        <dbReference type="ARBA" id="ARBA00023136"/>
    </source>
</evidence>
<evidence type="ECO:0000313" key="8">
    <source>
        <dbReference type="EMBL" id="MBC2690955.1"/>
    </source>
</evidence>
<sequence length="504" mass="51651">MAFAAAIKCKCCVFRLITLRHRLLSITEREALSMNTLPTTTATQAPPLAPSSRWALASLSLSMLLPSLDTSIANAGLPALARTFEASFAQVQWIVLAYLLSITTLLVSAGRLGDLLGRRRLLLCGITLFTLASLLCGLAPSLGWLIAARALQGLGAAIMLALTLALVGETVPKARLGSTMGLLGSLSAIGTTLGPALGGVLLVALGWQAIFLVSVPLGLLNGGLAWRYLPPDGPLTRGEQRRFDLPGSLLLVLTLGAYALAMTQGQGALLLLAAVGAGLFVWRQGRAAVPLVRLPLLGDRQLSAGLAMSLLVSTVIMSTLVVGPFYLARGLGLDALAVGLVLAAGPAAAALSGVPAGRLVDRFGTRRMAQAGLLGMALGATLLALLPSASGVPGYLMPMLLLTASYGLFQAANNTSIMAAIDPQQRGVVAGLLSLSRNLGLISGTACLGALFAFATAADVSTASAPALARGMHVCFAVAAGLIVLALLICHLAQGKRRHSGDPD</sequence>
<dbReference type="CDD" id="cd17321">
    <property type="entry name" value="MFS_MMR_MDR_like"/>
    <property type="match status" value="1"/>
</dbReference>
<dbReference type="Proteomes" id="UP000526003">
    <property type="component" value="Unassembled WGS sequence"/>
</dbReference>
<gene>
    <name evidence="8" type="ORF">H7995_14235</name>
</gene>
<comment type="caution">
    <text evidence="8">The sequence shown here is derived from an EMBL/GenBank/DDBJ whole genome shotgun (WGS) entry which is preliminary data.</text>
</comment>
<feature type="transmembrane region" description="Helical" evidence="6">
    <location>
        <begin position="241"/>
        <end position="261"/>
    </location>
</feature>
<comment type="subcellular location">
    <subcellularLocation>
        <location evidence="1">Membrane</location>
        <topology evidence="1">Multi-pass membrane protein</topology>
    </subcellularLocation>
</comment>
<organism evidence="8 9">
    <name type="scientific">Pseudomonas kielensis</name>
    <dbReference type="NCBI Taxonomy" id="2762577"/>
    <lineage>
        <taxon>Bacteria</taxon>
        <taxon>Pseudomonadati</taxon>
        <taxon>Pseudomonadota</taxon>
        <taxon>Gammaproteobacteria</taxon>
        <taxon>Pseudomonadales</taxon>
        <taxon>Pseudomonadaceae</taxon>
        <taxon>Pseudomonas</taxon>
    </lineage>
</organism>
<feature type="transmembrane region" description="Helical" evidence="6">
    <location>
        <begin position="368"/>
        <end position="386"/>
    </location>
</feature>
<dbReference type="PANTHER" id="PTHR42718">
    <property type="entry name" value="MAJOR FACILITATOR SUPERFAMILY MULTIDRUG TRANSPORTER MFSC"/>
    <property type="match status" value="1"/>
</dbReference>
<dbReference type="Gene3D" id="1.20.1720.10">
    <property type="entry name" value="Multidrug resistance protein D"/>
    <property type="match status" value="1"/>
</dbReference>
<dbReference type="Gene3D" id="1.20.1250.20">
    <property type="entry name" value="MFS general substrate transporter like domains"/>
    <property type="match status" value="1"/>
</dbReference>
<feature type="transmembrane region" description="Helical" evidence="6">
    <location>
        <begin position="146"/>
        <end position="168"/>
    </location>
</feature>
<feature type="transmembrane region" description="Helical" evidence="6">
    <location>
        <begin position="180"/>
        <end position="203"/>
    </location>
</feature>
<keyword evidence="3 6" id="KW-0812">Transmembrane</keyword>
<feature type="transmembrane region" description="Helical" evidence="6">
    <location>
        <begin position="392"/>
        <end position="409"/>
    </location>
</feature>
<dbReference type="InterPro" id="IPR036259">
    <property type="entry name" value="MFS_trans_sf"/>
</dbReference>
<reference evidence="8 9" key="1">
    <citation type="submission" date="2020-08" db="EMBL/GenBank/DDBJ databases">
        <title>Pseudomonas sp. nov.</title>
        <authorList>
            <person name="Gieschler S."/>
            <person name="Fiedler G."/>
            <person name="Brinks E."/>
            <person name="Boehnlein C."/>
            <person name="Franz C.M.A.P."/>
            <person name="Kabisch J."/>
        </authorList>
    </citation>
    <scope>NUCLEOTIDE SEQUENCE [LARGE SCALE GENOMIC DNA]</scope>
    <source>
        <strain evidence="8 9">MBT-1</strain>
    </source>
</reference>
<dbReference type="AlphaFoldDB" id="A0A7X1KY09"/>
<dbReference type="PRINTS" id="PR01036">
    <property type="entry name" value="TCRTETB"/>
</dbReference>
<dbReference type="PROSITE" id="PS50850">
    <property type="entry name" value="MFS"/>
    <property type="match status" value="1"/>
</dbReference>
<evidence type="ECO:0000313" key="9">
    <source>
        <dbReference type="Proteomes" id="UP000526003"/>
    </source>
</evidence>
<keyword evidence="9" id="KW-1185">Reference proteome</keyword>
<dbReference type="SUPFAM" id="SSF103473">
    <property type="entry name" value="MFS general substrate transporter"/>
    <property type="match status" value="1"/>
</dbReference>
<keyword evidence="2" id="KW-0813">Transport</keyword>
<dbReference type="EMBL" id="JACMYG010000012">
    <property type="protein sequence ID" value="MBC2690955.1"/>
    <property type="molecule type" value="Genomic_DNA"/>
</dbReference>
<evidence type="ECO:0000256" key="2">
    <source>
        <dbReference type="ARBA" id="ARBA00022448"/>
    </source>
</evidence>
<keyword evidence="5 6" id="KW-0472">Membrane</keyword>
<feature type="transmembrane region" description="Helical" evidence="6">
    <location>
        <begin position="333"/>
        <end position="356"/>
    </location>
</feature>
<feature type="transmembrane region" description="Helical" evidence="6">
    <location>
        <begin position="304"/>
        <end position="327"/>
    </location>
</feature>
<evidence type="ECO:0000256" key="1">
    <source>
        <dbReference type="ARBA" id="ARBA00004141"/>
    </source>
</evidence>
<dbReference type="Pfam" id="PF07690">
    <property type="entry name" value="MFS_1"/>
    <property type="match status" value="1"/>
</dbReference>
<dbReference type="InterPro" id="IPR020846">
    <property type="entry name" value="MFS_dom"/>
</dbReference>
<accession>A0A7X1KY09</accession>
<proteinExistence type="predicted"/>
<feature type="transmembrane region" description="Helical" evidence="6">
    <location>
        <begin position="267"/>
        <end position="283"/>
    </location>
</feature>
<protein>
    <submittedName>
        <fullName evidence="8">MFS transporter</fullName>
    </submittedName>
</protein>
<evidence type="ECO:0000259" key="7">
    <source>
        <dbReference type="PROSITE" id="PS50850"/>
    </source>
</evidence>
<dbReference type="InterPro" id="IPR011701">
    <property type="entry name" value="MFS"/>
</dbReference>
<dbReference type="PANTHER" id="PTHR42718:SF9">
    <property type="entry name" value="MAJOR FACILITATOR SUPERFAMILY MULTIDRUG TRANSPORTER MFSC"/>
    <property type="match status" value="1"/>
</dbReference>
<feature type="domain" description="Major facilitator superfamily (MFS) profile" evidence="7">
    <location>
        <begin position="55"/>
        <end position="498"/>
    </location>
</feature>
<feature type="transmembrane region" description="Helical" evidence="6">
    <location>
        <begin position="91"/>
        <end position="109"/>
    </location>
</feature>
<feature type="transmembrane region" description="Helical" evidence="6">
    <location>
        <begin position="470"/>
        <end position="490"/>
    </location>
</feature>
<feature type="transmembrane region" description="Helical" evidence="6">
    <location>
        <begin position="439"/>
        <end position="458"/>
    </location>
</feature>
<dbReference type="GO" id="GO:0016020">
    <property type="term" value="C:membrane"/>
    <property type="evidence" value="ECO:0007669"/>
    <property type="project" value="UniProtKB-SubCell"/>
</dbReference>
<keyword evidence="4 6" id="KW-1133">Transmembrane helix</keyword>
<feature type="transmembrane region" description="Helical" evidence="6">
    <location>
        <begin position="121"/>
        <end position="140"/>
    </location>
</feature>
<feature type="transmembrane region" description="Helical" evidence="6">
    <location>
        <begin position="209"/>
        <end position="229"/>
    </location>
</feature>
<dbReference type="GO" id="GO:0022857">
    <property type="term" value="F:transmembrane transporter activity"/>
    <property type="evidence" value="ECO:0007669"/>
    <property type="project" value="InterPro"/>
</dbReference>
<evidence type="ECO:0000256" key="4">
    <source>
        <dbReference type="ARBA" id="ARBA00022989"/>
    </source>
</evidence>
<name>A0A7X1KY09_9PSED</name>
<evidence type="ECO:0000256" key="6">
    <source>
        <dbReference type="SAM" id="Phobius"/>
    </source>
</evidence>